<sequence length="395" mass="44396">MTNYQFLNSYTFNNGMMLKNKIAMAPMTTMASFHNGMLTQDELDYYEARSGGPGMIITAVANVSDSGKGFEGELSVAHDNMIDGLTQLASVLKKNGSKAVLQIFHAGRKSTSKILRGEKTVSASAIAAEFPTNSETPRELTHEEIEQIISDFSEATRRAIIAGFDGIELHGANTYLLQQFYSEHSNRRNDEWGGSRDQRMTFALRVIEGVQKAIDTYATKPFLLGYRVSPEEVETPGIRLEDTLYFSEKIKDKIDYLHLSMGDYKRTSINNSDDKTPIIKHFTKTINGDIPLIGIGSVEHPEQADEVLELGADLVAIGREFLREPKWVQKVMTQDEASIRTQISPLDLDELRIPKVTQEYLKVAFRSVMHFTTDPDEYANYQNQLAPMEGIEKKM</sequence>
<dbReference type="RefSeq" id="WP_086950737.1">
    <property type="nucleotide sequence ID" value="NZ_FWFD01000007.1"/>
</dbReference>
<dbReference type="AlphaFoldDB" id="A0A1X6WLF2"/>
<keyword evidence="1" id="KW-0285">Flavoprotein</keyword>
<evidence type="ECO:0000259" key="3">
    <source>
        <dbReference type="Pfam" id="PF00724"/>
    </source>
</evidence>
<proteinExistence type="predicted"/>
<dbReference type="InterPro" id="IPR013785">
    <property type="entry name" value="Aldolase_TIM"/>
</dbReference>
<dbReference type="CDD" id="cd04735">
    <property type="entry name" value="OYE_like_4_FMN"/>
    <property type="match status" value="1"/>
</dbReference>
<keyword evidence="2" id="KW-0560">Oxidoreductase</keyword>
<keyword evidence="5" id="KW-1185">Reference proteome</keyword>
<dbReference type="EMBL" id="FWFD01000007">
    <property type="protein sequence ID" value="SLM85097.1"/>
    <property type="molecule type" value="Genomic_DNA"/>
</dbReference>
<reference evidence="5" key="1">
    <citation type="submission" date="2017-02" db="EMBL/GenBank/DDBJ databases">
        <authorList>
            <person name="Dridi B."/>
        </authorList>
    </citation>
    <scope>NUCLEOTIDE SEQUENCE [LARGE SCALE GENOMIC DNA]</scope>
    <source>
        <strain evidence="5">bH819</strain>
    </source>
</reference>
<name>A0A1X6WLF2_9ENTE</name>
<dbReference type="SUPFAM" id="SSF51395">
    <property type="entry name" value="FMN-linked oxidoreductases"/>
    <property type="match status" value="1"/>
</dbReference>
<protein>
    <submittedName>
        <fullName evidence="4">Putative NADH-dependent flavin oxidoreductase</fullName>
    </submittedName>
</protein>
<evidence type="ECO:0000313" key="4">
    <source>
        <dbReference type="EMBL" id="SLM85097.1"/>
    </source>
</evidence>
<dbReference type="GO" id="GO:0016491">
    <property type="term" value="F:oxidoreductase activity"/>
    <property type="evidence" value="ECO:0007669"/>
    <property type="project" value="UniProtKB-KW"/>
</dbReference>
<organism evidence="4 5">
    <name type="scientific">Vagococcus fluvialis bH819</name>
    <dbReference type="NCBI Taxonomy" id="1255619"/>
    <lineage>
        <taxon>Bacteria</taxon>
        <taxon>Bacillati</taxon>
        <taxon>Bacillota</taxon>
        <taxon>Bacilli</taxon>
        <taxon>Lactobacillales</taxon>
        <taxon>Enterococcaceae</taxon>
        <taxon>Vagococcus</taxon>
    </lineage>
</organism>
<dbReference type="OrthoDB" id="9772736at2"/>
<accession>A0A1X6WLF2</accession>
<dbReference type="PANTHER" id="PTHR43656:SF2">
    <property type="entry name" value="BINDING OXIDOREDUCTASE, PUTATIVE (AFU_ORTHOLOGUE AFUA_2G08260)-RELATED"/>
    <property type="match status" value="1"/>
</dbReference>
<dbReference type="Gene3D" id="3.20.20.70">
    <property type="entry name" value="Aldolase class I"/>
    <property type="match status" value="1"/>
</dbReference>
<evidence type="ECO:0000256" key="1">
    <source>
        <dbReference type="ARBA" id="ARBA00022630"/>
    </source>
</evidence>
<dbReference type="PANTHER" id="PTHR43656">
    <property type="entry name" value="BINDING OXIDOREDUCTASE, PUTATIVE (AFU_ORTHOLOGUE AFUA_2G08260)-RELATED"/>
    <property type="match status" value="1"/>
</dbReference>
<dbReference type="Proteomes" id="UP000195918">
    <property type="component" value="Unassembled WGS sequence"/>
</dbReference>
<evidence type="ECO:0000256" key="2">
    <source>
        <dbReference type="ARBA" id="ARBA00023002"/>
    </source>
</evidence>
<dbReference type="GO" id="GO:0010181">
    <property type="term" value="F:FMN binding"/>
    <property type="evidence" value="ECO:0007669"/>
    <property type="project" value="InterPro"/>
</dbReference>
<feature type="domain" description="NADH:flavin oxidoreductase/NADH oxidase N-terminal" evidence="3">
    <location>
        <begin position="13"/>
        <end position="334"/>
    </location>
</feature>
<evidence type="ECO:0000313" key="5">
    <source>
        <dbReference type="Proteomes" id="UP000195918"/>
    </source>
</evidence>
<dbReference type="Pfam" id="PF00724">
    <property type="entry name" value="Oxidored_FMN"/>
    <property type="match status" value="1"/>
</dbReference>
<dbReference type="InterPro" id="IPR051799">
    <property type="entry name" value="NADH_flavin_oxidoreductase"/>
</dbReference>
<gene>
    <name evidence="4" type="ORF">FM121_03300</name>
</gene>
<dbReference type="InterPro" id="IPR001155">
    <property type="entry name" value="OxRdtase_FMN_N"/>
</dbReference>